<dbReference type="EMBL" id="JAPDOD010000044">
    <property type="protein sequence ID" value="MDA0165235.1"/>
    <property type="molecule type" value="Genomic_DNA"/>
</dbReference>
<keyword evidence="4 5" id="KW-0472">Membrane</keyword>
<evidence type="ECO:0000256" key="1">
    <source>
        <dbReference type="ARBA" id="ARBA00004651"/>
    </source>
</evidence>
<dbReference type="InterPro" id="IPR036259">
    <property type="entry name" value="MFS_trans_sf"/>
</dbReference>
<dbReference type="GO" id="GO:0022857">
    <property type="term" value="F:transmembrane transporter activity"/>
    <property type="evidence" value="ECO:0007669"/>
    <property type="project" value="InterPro"/>
</dbReference>
<reference evidence="7" key="1">
    <citation type="submission" date="2022-10" db="EMBL/GenBank/DDBJ databases">
        <title>The WGS of Solirubrobacter ginsenosidimutans DSM 21036.</title>
        <authorList>
            <person name="Jiang Z."/>
        </authorList>
    </citation>
    <scope>NUCLEOTIDE SEQUENCE</scope>
    <source>
        <strain evidence="7">DSM 21036</strain>
    </source>
</reference>
<feature type="transmembrane region" description="Helical" evidence="5">
    <location>
        <begin position="20"/>
        <end position="41"/>
    </location>
</feature>
<feature type="domain" description="Major facilitator superfamily (MFS) profile" evidence="6">
    <location>
        <begin position="206"/>
        <end position="388"/>
    </location>
</feature>
<feature type="transmembrane region" description="Helical" evidence="5">
    <location>
        <begin position="295"/>
        <end position="318"/>
    </location>
</feature>
<dbReference type="Proteomes" id="UP001149140">
    <property type="component" value="Unassembled WGS sequence"/>
</dbReference>
<dbReference type="PANTHER" id="PTHR23542:SF1">
    <property type="entry name" value="MAJOR FACILITATOR SUPERFAMILY (MFS) PROFILE DOMAIN-CONTAINING PROTEIN"/>
    <property type="match status" value="1"/>
</dbReference>
<evidence type="ECO:0000256" key="3">
    <source>
        <dbReference type="ARBA" id="ARBA00022989"/>
    </source>
</evidence>
<sequence length="388" mass="38611">MRGRDGYRAVLAERSIRRLLAASLAGRVGFLMLPLGLIFLAETAARAGALIAAFSIASALTPARGRVVDRHGARALTAFALACGVFTWALVAASLLHAPTAVLVAMSALVGLVAPPLGPFTRAAYGRMLDETLRQRTFALDSAGEEGAVIVAPLLAALLAGLLSPEAAVAIAAGALLAGSVATAGAAPEPGPKPTTHARRVSLPASLWLLYAALACTAAALGAIDISLPAVARENDHFSAAGVLFAVMAIGTVAGSLLAGRRSWSISPQWRIAALTALMGAGIALTATMTSRLPLLGAALLIPGLLLGALFATAYVLADRLAPPGSGTRTFAWLVTANNGGIALGAAGAGALAEGSGAAAGLWLGAACAFAGTVPAAAAAVMSVRVLK</sequence>
<organism evidence="7 8">
    <name type="scientific">Solirubrobacter ginsenosidimutans</name>
    <dbReference type="NCBI Taxonomy" id="490573"/>
    <lineage>
        <taxon>Bacteria</taxon>
        <taxon>Bacillati</taxon>
        <taxon>Actinomycetota</taxon>
        <taxon>Thermoleophilia</taxon>
        <taxon>Solirubrobacterales</taxon>
        <taxon>Solirubrobacteraceae</taxon>
        <taxon>Solirubrobacter</taxon>
    </lineage>
</organism>
<dbReference type="PROSITE" id="PS50850">
    <property type="entry name" value="MFS"/>
    <property type="match status" value="1"/>
</dbReference>
<name>A0A9X3MYQ5_9ACTN</name>
<feature type="transmembrane region" description="Helical" evidence="5">
    <location>
        <begin position="330"/>
        <end position="353"/>
    </location>
</feature>
<feature type="transmembrane region" description="Helical" evidence="5">
    <location>
        <begin position="272"/>
        <end position="289"/>
    </location>
</feature>
<feature type="transmembrane region" description="Helical" evidence="5">
    <location>
        <begin position="238"/>
        <end position="260"/>
    </location>
</feature>
<feature type="transmembrane region" description="Helical" evidence="5">
    <location>
        <begin position="47"/>
        <end position="63"/>
    </location>
</feature>
<protein>
    <submittedName>
        <fullName evidence="7">MFS transporter</fullName>
    </submittedName>
</protein>
<keyword evidence="3 5" id="KW-1133">Transmembrane helix</keyword>
<feature type="transmembrane region" description="Helical" evidence="5">
    <location>
        <begin position="359"/>
        <end position="384"/>
    </location>
</feature>
<dbReference type="SUPFAM" id="SSF103473">
    <property type="entry name" value="MFS general substrate transporter"/>
    <property type="match status" value="1"/>
</dbReference>
<gene>
    <name evidence="7" type="ORF">OM076_33515</name>
</gene>
<feature type="transmembrane region" description="Helical" evidence="5">
    <location>
        <begin position="102"/>
        <end position="125"/>
    </location>
</feature>
<feature type="transmembrane region" description="Helical" evidence="5">
    <location>
        <begin position="169"/>
        <end position="187"/>
    </location>
</feature>
<dbReference type="Gene3D" id="1.20.1250.20">
    <property type="entry name" value="MFS general substrate transporter like domains"/>
    <property type="match status" value="1"/>
</dbReference>
<dbReference type="GO" id="GO:0005886">
    <property type="term" value="C:plasma membrane"/>
    <property type="evidence" value="ECO:0007669"/>
    <property type="project" value="UniProtKB-SubCell"/>
</dbReference>
<proteinExistence type="predicted"/>
<keyword evidence="8" id="KW-1185">Reference proteome</keyword>
<evidence type="ECO:0000256" key="2">
    <source>
        <dbReference type="ARBA" id="ARBA00022692"/>
    </source>
</evidence>
<evidence type="ECO:0000313" key="7">
    <source>
        <dbReference type="EMBL" id="MDA0165235.1"/>
    </source>
</evidence>
<feature type="transmembrane region" description="Helical" evidence="5">
    <location>
        <begin position="75"/>
        <end position="96"/>
    </location>
</feature>
<feature type="transmembrane region" description="Helical" evidence="5">
    <location>
        <begin position="146"/>
        <end position="163"/>
    </location>
</feature>
<dbReference type="InterPro" id="IPR020846">
    <property type="entry name" value="MFS_dom"/>
</dbReference>
<evidence type="ECO:0000313" key="8">
    <source>
        <dbReference type="Proteomes" id="UP001149140"/>
    </source>
</evidence>
<feature type="transmembrane region" description="Helical" evidence="5">
    <location>
        <begin position="208"/>
        <end position="232"/>
    </location>
</feature>
<evidence type="ECO:0000259" key="6">
    <source>
        <dbReference type="PROSITE" id="PS50850"/>
    </source>
</evidence>
<keyword evidence="2 5" id="KW-0812">Transmembrane</keyword>
<evidence type="ECO:0000256" key="4">
    <source>
        <dbReference type="ARBA" id="ARBA00023136"/>
    </source>
</evidence>
<comment type="subcellular location">
    <subcellularLocation>
        <location evidence="1">Cell membrane</location>
        <topology evidence="1">Multi-pass membrane protein</topology>
    </subcellularLocation>
</comment>
<dbReference type="InterPro" id="IPR011701">
    <property type="entry name" value="MFS"/>
</dbReference>
<dbReference type="PANTHER" id="PTHR23542">
    <property type="match status" value="1"/>
</dbReference>
<comment type="caution">
    <text evidence="7">The sequence shown here is derived from an EMBL/GenBank/DDBJ whole genome shotgun (WGS) entry which is preliminary data.</text>
</comment>
<dbReference type="RefSeq" id="WP_270044491.1">
    <property type="nucleotide sequence ID" value="NZ_JAPDOD010000044.1"/>
</dbReference>
<evidence type="ECO:0000256" key="5">
    <source>
        <dbReference type="SAM" id="Phobius"/>
    </source>
</evidence>
<dbReference type="AlphaFoldDB" id="A0A9X3MYQ5"/>
<dbReference type="Pfam" id="PF07690">
    <property type="entry name" value="MFS_1"/>
    <property type="match status" value="1"/>
</dbReference>
<accession>A0A9X3MYQ5</accession>